<proteinExistence type="predicted"/>
<dbReference type="Pfam" id="PF01352">
    <property type="entry name" value="KRAB"/>
    <property type="match status" value="1"/>
</dbReference>
<evidence type="ECO:0000259" key="2">
    <source>
        <dbReference type="PROSITE" id="PS50805"/>
    </source>
</evidence>
<feature type="compositionally biased region" description="Basic and acidic residues" evidence="1">
    <location>
        <begin position="284"/>
        <end position="295"/>
    </location>
</feature>
<dbReference type="SMART" id="SM00349">
    <property type="entry name" value="KRAB"/>
    <property type="match status" value="1"/>
</dbReference>
<dbReference type="Gene3D" id="6.10.140.140">
    <property type="match status" value="1"/>
</dbReference>
<feature type="domain" description="KRAB" evidence="2">
    <location>
        <begin position="128"/>
        <end position="199"/>
    </location>
</feature>
<dbReference type="InterPro" id="IPR050169">
    <property type="entry name" value="Krueppel_C2H2_ZnF"/>
</dbReference>
<name>A0A7J7QX89_PIPKU</name>
<feature type="compositionally biased region" description="Basic and acidic residues" evidence="1">
    <location>
        <begin position="326"/>
        <end position="337"/>
    </location>
</feature>
<comment type="caution">
    <text evidence="3">The sequence shown here is derived from an EMBL/GenBank/DDBJ whole genome shotgun (WGS) entry which is preliminary data.</text>
</comment>
<dbReference type="InterPro" id="IPR001909">
    <property type="entry name" value="KRAB"/>
</dbReference>
<dbReference type="GO" id="GO:0006355">
    <property type="term" value="P:regulation of DNA-templated transcription"/>
    <property type="evidence" value="ECO:0007669"/>
    <property type="project" value="InterPro"/>
</dbReference>
<feature type="region of interest" description="Disordered" evidence="1">
    <location>
        <begin position="234"/>
        <end position="255"/>
    </location>
</feature>
<dbReference type="CDD" id="cd07765">
    <property type="entry name" value="KRAB_A-box"/>
    <property type="match status" value="1"/>
</dbReference>
<dbReference type="EMBL" id="JACAGB010000123">
    <property type="protein sequence ID" value="KAF6268413.1"/>
    <property type="molecule type" value="Genomic_DNA"/>
</dbReference>
<reference evidence="3 4" key="1">
    <citation type="journal article" date="2020" name="Nature">
        <title>Six reference-quality genomes reveal evolution of bat adaptations.</title>
        <authorList>
            <person name="Jebb D."/>
            <person name="Huang Z."/>
            <person name="Pippel M."/>
            <person name="Hughes G.M."/>
            <person name="Lavrichenko K."/>
            <person name="Devanna P."/>
            <person name="Winkler S."/>
            <person name="Jermiin L.S."/>
            <person name="Skirmuntt E.C."/>
            <person name="Katzourakis A."/>
            <person name="Burkitt-Gray L."/>
            <person name="Ray D.A."/>
            <person name="Sullivan K.A.M."/>
            <person name="Roscito J.G."/>
            <person name="Kirilenko B.M."/>
            <person name="Davalos L.M."/>
            <person name="Corthals A.P."/>
            <person name="Power M.L."/>
            <person name="Jones G."/>
            <person name="Ransome R.D."/>
            <person name="Dechmann D.K.N."/>
            <person name="Locatelli A.G."/>
            <person name="Puechmaille S.J."/>
            <person name="Fedrigo O."/>
            <person name="Jarvis E.D."/>
            <person name="Hiller M."/>
            <person name="Vernes S.C."/>
            <person name="Myers E.W."/>
            <person name="Teeling E.C."/>
        </authorList>
    </citation>
    <scope>NUCLEOTIDE SEQUENCE [LARGE SCALE GENOMIC DNA]</scope>
    <source>
        <strain evidence="3">MPipKuh1</strain>
        <tissue evidence="3">Flight muscle</tissue>
    </source>
</reference>
<dbReference type="PROSITE" id="PS50805">
    <property type="entry name" value="KRAB"/>
    <property type="match status" value="1"/>
</dbReference>
<feature type="region of interest" description="Disordered" evidence="1">
    <location>
        <begin position="269"/>
        <end position="342"/>
    </location>
</feature>
<dbReference type="InterPro" id="IPR036051">
    <property type="entry name" value="KRAB_dom_sf"/>
</dbReference>
<organism evidence="3 4">
    <name type="scientific">Pipistrellus kuhlii</name>
    <name type="common">Kuhl's pipistrelle</name>
    <dbReference type="NCBI Taxonomy" id="59472"/>
    <lineage>
        <taxon>Eukaryota</taxon>
        <taxon>Metazoa</taxon>
        <taxon>Chordata</taxon>
        <taxon>Craniata</taxon>
        <taxon>Vertebrata</taxon>
        <taxon>Euteleostomi</taxon>
        <taxon>Mammalia</taxon>
        <taxon>Eutheria</taxon>
        <taxon>Laurasiatheria</taxon>
        <taxon>Chiroptera</taxon>
        <taxon>Yangochiroptera</taxon>
        <taxon>Vespertilionidae</taxon>
        <taxon>Pipistrellus</taxon>
    </lineage>
</organism>
<gene>
    <name evidence="3" type="ORF">mPipKuh1_008229</name>
</gene>
<evidence type="ECO:0000313" key="4">
    <source>
        <dbReference type="Proteomes" id="UP000558488"/>
    </source>
</evidence>
<dbReference type="AlphaFoldDB" id="A0A7J7QX89"/>
<dbReference type="Proteomes" id="UP000558488">
    <property type="component" value="Unassembled WGS sequence"/>
</dbReference>
<evidence type="ECO:0000313" key="3">
    <source>
        <dbReference type="EMBL" id="KAF6268413.1"/>
    </source>
</evidence>
<protein>
    <recommendedName>
        <fullName evidence="2">KRAB domain-containing protein</fullName>
    </recommendedName>
</protein>
<feature type="compositionally biased region" description="Low complexity" evidence="1">
    <location>
        <begin position="84"/>
        <end position="95"/>
    </location>
</feature>
<evidence type="ECO:0000256" key="1">
    <source>
        <dbReference type="SAM" id="MobiDB-lite"/>
    </source>
</evidence>
<keyword evidence="4" id="KW-1185">Reference proteome</keyword>
<feature type="region of interest" description="Disordered" evidence="1">
    <location>
        <begin position="70"/>
        <end position="104"/>
    </location>
</feature>
<sequence length="377" mass="41961">MFLSASVAGPAEGTLPRALRPIAPNDGSRAAGRGRLDVAAADRALGSPGLLLLATGLWVQVPVPVVCETRPTLQDTPPPGLARAPGTPAPAQDTAPPAPRAAPPPVRALVVEGRRTPVLRLKPKPRAVTFGDVAIYFSPEEWAQLSPPQRALYRDVMLETYHTLASLGLTGRKPDVIALLEKGRAPWTVGRHRGLGGFQDARRARGRGAACPPWRASAQPDTCEERRASIATGGMACWRQSAPEQPRASDAGRRRCWRQSLSAEQLLARRRSAAERSRRYRQKMSQEQRAADTERRRRWRQSLTGEKLLAQRRAEAERRRRYRQKMSQEQRAAEVEKRRLRRHRASRGGELLAQCGSVKMKLHVQLFLEKMSRLRNK</sequence>
<dbReference type="PANTHER" id="PTHR23232">
    <property type="entry name" value="KRAB DOMAIN C2H2 ZINC FINGER"/>
    <property type="match status" value="1"/>
</dbReference>
<accession>A0A7J7QX89</accession>
<dbReference type="PANTHER" id="PTHR23232:SF117">
    <property type="entry name" value="KRAB DOMAIN-CONTAINING PROTEIN"/>
    <property type="match status" value="1"/>
</dbReference>
<dbReference type="SUPFAM" id="SSF109640">
    <property type="entry name" value="KRAB domain (Kruppel-associated box)"/>
    <property type="match status" value="1"/>
</dbReference>